<feature type="transmembrane region" description="Helical" evidence="5">
    <location>
        <begin position="191"/>
        <end position="209"/>
    </location>
</feature>
<evidence type="ECO:0000256" key="2">
    <source>
        <dbReference type="ARBA" id="ARBA00022692"/>
    </source>
</evidence>
<dbReference type="PANTHER" id="PTHR37422:SF22">
    <property type="entry name" value="SLR1515 PROTEIN"/>
    <property type="match status" value="1"/>
</dbReference>
<keyword evidence="2 5" id="KW-0812">Transmembrane</keyword>
<dbReference type="InterPro" id="IPR006007">
    <property type="entry name" value="Inorganic_carbon_transpt"/>
</dbReference>
<dbReference type="InterPro" id="IPR007016">
    <property type="entry name" value="O-antigen_ligase-rel_domated"/>
</dbReference>
<feature type="transmembrane region" description="Helical" evidence="5">
    <location>
        <begin position="397"/>
        <end position="415"/>
    </location>
</feature>
<feature type="transmembrane region" description="Helical" evidence="5">
    <location>
        <begin position="108"/>
        <end position="130"/>
    </location>
</feature>
<keyword evidence="8" id="KW-1185">Reference proteome</keyword>
<dbReference type="OrthoDB" id="9806320at2"/>
<protein>
    <submittedName>
        <fullName evidence="7">Putative bicarbonate transporter, IctB family</fullName>
    </submittedName>
</protein>
<feature type="transmembrane region" description="Helical" evidence="5">
    <location>
        <begin position="421"/>
        <end position="440"/>
    </location>
</feature>
<proteinExistence type="predicted"/>
<feature type="transmembrane region" description="Helical" evidence="5">
    <location>
        <begin position="238"/>
        <end position="256"/>
    </location>
</feature>
<feature type="transmembrane region" description="Helical" evidence="5">
    <location>
        <begin position="350"/>
        <end position="376"/>
    </location>
</feature>
<dbReference type="EMBL" id="CP042326">
    <property type="protein sequence ID" value="QDZ39299.1"/>
    <property type="molecule type" value="Genomic_DNA"/>
</dbReference>
<dbReference type="PANTHER" id="PTHR37422">
    <property type="entry name" value="TEICHURONIC ACID BIOSYNTHESIS PROTEIN TUAE"/>
    <property type="match status" value="1"/>
</dbReference>
<dbReference type="GO" id="GO:0016020">
    <property type="term" value="C:membrane"/>
    <property type="evidence" value="ECO:0007669"/>
    <property type="project" value="UniProtKB-SubCell"/>
</dbReference>
<dbReference type="Pfam" id="PF04932">
    <property type="entry name" value="Wzy_C"/>
    <property type="match status" value="1"/>
</dbReference>
<dbReference type="NCBIfam" id="TIGR00947">
    <property type="entry name" value="2A73"/>
    <property type="match status" value="1"/>
</dbReference>
<evidence type="ECO:0000313" key="7">
    <source>
        <dbReference type="EMBL" id="QDZ39299.1"/>
    </source>
</evidence>
<dbReference type="KEGG" id="enn:FRE64_04755"/>
<evidence type="ECO:0000256" key="3">
    <source>
        <dbReference type="ARBA" id="ARBA00022989"/>
    </source>
</evidence>
<keyword evidence="4 5" id="KW-0472">Membrane</keyword>
<reference evidence="7" key="1">
    <citation type="submission" date="2019-08" db="EMBL/GenBank/DDBJ databases">
        <title>Carotenoids and Carotenoid Binding Proteins in the Halophilic Cyanobacterium Euhalothece sp. ZM00.</title>
        <authorList>
            <person name="Cho S.M."/>
            <person name="Song J.Y."/>
            <person name="Park Y.-I."/>
        </authorList>
    </citation>
    <scope>NUCLEOTIDE SEQUENCE [LARGE SCALE GENOMIC DNA]</scope>
    <source>
        <strain evidence="7">Z-M001</strain>
    </source>
</reference>
<dbReference type="AlphaFoldDB" id="A0A5B8NMG5"/>
<gene>
    <name evidence="7" type="primary">ictB</name>
    <name evidence="7" type="ORF">FRE64_04755</name>
</gene>
<evidence type="ECO:0000259" key="6">
    <source>
        <dbReference type="Pfam" id="PF04932"/>
    </source>
</evidence>
<feature type="transmembrane region" description="Helical" evidence="5">
    <location>
        <begin position="79"/>
        <end position="102"/>
    </location>
</feature>
<evidence type="ECO:0000256" key="5">
    <source>
        <dbReference type="SAM" id="Phobius"/>
    </source>
</evidence>
<name>A0A5B8NMG5_9CHRO</name>
<feature type="transmembrane region" description="Helical" evidence="5">
    <location>
        <begin position="137"/>
        <end position="155"/>
    </location>
</feature>
<feature type="transmembrane region" description="Helical" evidence="5">
    <location>
        <begin position="216"/>
        <end position="232"/>
    </location>
</feature>
<feature type="transmembrane region" description="Helical" evidence="5">
    <location>
        <begin position="38"/>
        <end position="67"/>
    </location>
</feature>
<keyword evidence="3 5" id="KW-1133">Transmembrane helix</keyword>
<feature type="transmembrane region" description="Helical" evidence="5">
    <location>
        <begin position="268"/>
        <end position="287"/>
    </location>
</feature>
<feature type="domain" description="O-antigen ligase-related" evidence="6">
    <location>
        <begin position="222"/>
        <end position="372"/>
    </location>
</feature>
<accession>A0A5B8NMG5</accession>
<evidence type="ECO:0000313" key="8">
    <source>
        <dbReference type="Proteomes" id="UP000318453"/>
    </source>
</evidence>
<comment type="subcellular location">
    <subcellularLocation>
        <location evidence="1">Membrane</location>
        <topology evidence="1">Multi-pass membrane protein</topology>
    </subcellularLocation>
</comment>
<dbReference type="Proteomes" id="UP000318453">
    <property type="component" value="Chromosome"/>
</dbReference>
<dbReference type="RefSeq" id="WP_146294903.1">
    <property type="nucleotide sequence ID" value="NZ_CP042326.1"/>
</dbReference>
<organism evidence="7 8">
    <name type="scientific">Euhalothece natronophila Z-M001</name>
    <dbReference type="NCBI Taxonomy" id="522448"/>
    <lineage>
        <taxon>Bacteria</taxon>
        <taxon>Bacillati</taxon>
        <taxon>Cyanobacteriota</taxon>
        <taxon>Cyanophyceae</taxon>
        <taxon>Oscillatoriophycideae</taxon>
        <taxon>Chroococcales</taxon>
        <taxon>Halothecacae</taxon>
        <taxon>Halothece cluster</taxon>
        <taxon>Euhalothece</taxon>
    </lineage>
</organism>
<dbReference type="InterPro" id="IPR051533">
    <property type="entry name" value="WaaL-like"/>
</dbReference>
<evidence type="ECO:0000256" key="4">
    <source>
        <dbReference type="ARBA" id="ARBA00023136"/>
    </source>
</evidence>
<sequence length="452" mass="50551">MMSSQVSSWRGGSFVYRLIGLFHPWREGSYLLQWAEPIGVLLVALVLLLAPLVSTTLVGVLLIAGGAYWGLLTLSDRDIIAITPIHILVFFYWGAATISVAFSPVTEAAFQGWIRLTLYLVWFALCARVLRSPALRNWTITAFLLTSLLVSVYGIRQQIFGVDHLATWNDPDSVLAESTRVYSYLGNPNLLAGYLISAIALSLAAFWVWRTWIQKGLAVTAIIVNTSCLYFTGSRGGWVALVGLAVAFLVLMYYWYRQNLPPFWRTWLLPIVFIILGGLAFAAVTFVEPLRLRVMSIFAGRDDSSNNFRLTVWFSVIDMIRDYPWLGIGPGNNAFNQVYPLYQRPNFNALSAYSVFLETLVETGIIGFTAFIGILVSLAYEGWRKLSCLKALNHREGLWLIGAISAIVGMLTHGLVDTVWYRPAISTVWWLMVAIVASYYPQVEAAKKKESA</sequence>
<evidence type="ECO:0000256" key="1">
    <source>
        <dbReference type="ARBA" id="ARBA00004141"/>
    </source>
</evidence>